<comment type="subcellular location">
    <subcellularLocation>
        <location evidence="2">Membrane</location>
        <topology evidence="2">Multi-pass membrane protein</topology>
    </subcellularLocation>
</comment>
<proteinExistence type="inferred from homology"/>
<accession>A0ABU9NR85</accession>
<evidence type="ECO:0000313" key="10">
    <source>
        <dbReference type="Proteomes" id="UP001468798"/>
    </source>
</evidence>
<dbReference type="EMBL" id="JBCGDP010000015">
    <property type="protein sequence ID" value="MEM0577749.1"/>
    <property type="molecule type" value="Genomic_DNA"/>
</dbReference>
<feature type="transmembrane region" description="Helical" evidence="7">
    <location>
        <begin position="6"/>
        <end position="27"/>
    </location>
</feature>
<comment type="similarity">
    <text evidence="3">Belongs to the peptidase M50B family.</text>
</comment>
<feature type="transmembrane region" description="Helical" evidence="7">
    <location>
        <begin position="126"/>
        <end position="148"/>
    </location>
</feature>
<comment type="cofactor">
    <cofactor evidence="1">
        <name>Zn(2+)</name>
        <dbReference type="ChEBI" id="CHEBI:29105"/>
    </cofactor>
</comment>
<dbReference type="RefSeq" id="WP_342692621.1">
    <property type="nucleotide sequence ID" value="NZ_JBCGDP010000015.1"/>
</dbReference>
<evidence type="ECO:0000259" key="8">
    <source>
        <dbReference type="Pfam" id="PF02163"/>
    </source>
</evidence>
<evidence type="ECO:0000256" key="6">
    <source>
        <dbReference type="ARBA" id="ARBA00023136"/>
    </source>
</evidence>
<evidence type="ECO:0000256" key="1">
    <source>
        <dbReference type="ARBA" id="ARBA00001947"/>
    </source>
</evidence>
<comment type="caution">
    <text evidence="9">The sequence shown here is derived from an EMBL/GenBank/DDBJ whole genome shotgun (WGS) entry which is preliminary data.</text>
</comment>
<gene>
    <name evidence="9" type="ORF">WFZ86_14675</name>
</gene>
<name>A0ABU9NR85_9FLAO</name>
<feature type="transmembrane region" description="Helical" evidence="7">
    <location>
        <begin position="39"/>
        <end position="60"/>
    </location>
</feature>
<evidence type="ECO:0000256" key="3">
    <source>
        <dbReference type="ARBA" id="ARBA00007931"/>
    </source>
</evidence>
<protein>
    <submittedName>
        <fullName evidence="9">Site-2 protease family protein</fullName>
    </submittedName>
</protein>
<keyword evidence="9" id="KW-0378">Hydrolase</keyword>
<dbReference type="GO" id="GO:0006508">
    <property type="term" value="P:proteolysis"/>
    <property type="evidence" value="ECO:0007669"/>
    <property type="project" value="UniProtKB-KW"/>
</dbReference>
<evidence type="ECO:0000256" key="5">
    <source>
        <dbReference type="ARBA" id="ARBA00022989"/>
    </source>
</evidence>
<dbReference type="Pfam" id="PF02163">
    <property type="entry name" value="Peptidase_M50"/>
    <property type="match status" value="1"/>
</dbReference>
<keyword evidence="5 7" id="KW-1133">Transmembrane helix</keyword>
<keyword evidence="10" id="KW-1185">Reference proteome</keyword>
<evidence type="ECO:0000256" key="7">
    <source>
        <dbReference type="SAM" id="Phobius"/>
    </source>
</evidence>
<feature type="transmembrane region" description="Helical" evidence="7">
    <location>
        <begin position="154"/>
        <end position="180"/>
    </location>
</feature>
<keyword evidence="6 7" id="KW-0472">Membrane</keyword>
<evidence type="ECO:0000313" key="9">
    <source>
        <dbReference type="EMBL" id="MEM0577749.1"/>
    </source>
</evidence>
<evidence type="ECO:0000256" key="2">
    <source>
        <dbReference type="ARBA" id="ARBA00004141"/>
    </source>
</evidence>
<sequence length="280" mass="31961">MNKKMIIESLLGIVIGGIAMFTFLHFIPKELLMKFYPKGDFETFAFFVSLLVGPFFAIALHELGHLTAGLLQKHQLQLFVVAFFGLKRENQRVRVFFNKEMQYFGGISATSPINLEGNLKIQFARILGAGPLFSLLFGGVFLFLFYYFDSAWNGFNGIVGLISIALFFATTIPSKSGLFFTDRKRLQRLLNKGKVGEIELALLQASFQMLLDQNAKNLEINKLQLIQTDTEAVVQFWGFFFEYAYYKDYQNTEKATLLKNNLLSYQTLIPKSIWKSLAID</sequence>
<reference evidence="9 10" key="1">
    <citation type="submission" date="2024-03" db="EMBL/GenBank/DDBJ databases">
        <title>Two novel species of the genus Flavobacterium exhibiting potentially degradation of complex polysaccharides.</title>
        <authorList>
            <person name="Lian X."/>
        </authorList>
    </citation>
    <scope>NUCLEOTIDE SEQUENCE [LARGE SCALE GENOMIC DNA]</scope>
    <source>
        <strain evidence="9 10">N6</strain>
    </source>
</reference>
<keyword evidence="4 7" id="KW-0812">Transmembrane</keyword>
<evidence type="ECO:0000256" key="4">
    <source>
        <dbReference type="ARBA" id="ARBA00022692"/>
    </source>
</evidence>
<dbReference type="Proteomes" id="UP001468798">
    <property type="component" value="Unassembled WGS sequence"/>
</dbReference>
<keyword evidence="9" id="KW-0645">Protease</keyword>
<organism evidence="9 10">
    <name type="scientific">Flavobacterium polysaccharolyticum</name>
    <dbReference type="NCBI Taxonomy" id="3133148"/>
    <lineage>
        <taxon>Bacteria</taxon>
        <taxon>Pseudomonadati</taxon>
        <taxon>Bacteroidota</taxon>
        <taxon>Flavobacteriia</taxon>
        <taxon>Flavobacteriales</taxon>
        <taxon>Flavobacteriaceae</taxon>
        <taxon>Flavobacterium</taxon>
    </lineage>
</organism>
<dbReference type="GO" id="GO:0008233">
    <property type="term" value="F:peptidase activity"/>
    <property type="evidence" value="ECO:0007669"/>
    <property type="project" value="UniProtKB-KW"/>
</dbReference>
<feature type="domain" description="Peptidase M50" evidence="8">
    <location>
        <begin position="55"/>
        <end position="215"/>
    </location>
</feature>
<dbReference type="InterPro" id="IPR008915">
    <property type="entry name" value="Peptidase_M50"/>
</dbReference>